<evidence type="ECO:0000256" key="2">
    <source>
        <dbReference type="ARBA" id="ARBA00022679"/>
    </source>
</evidence>
<evidence type="ECO:0000313" key="7">
    <source>
        <dbReference type="Proteomes" id="UP001499984"/>
    </source>
</evidence>
<dbReference type="InterPro" id="IPR036390">
    <property type="entry name" value="WH_DNA-bd_sf"/>
</dbReference>
<keyword evidence="7" id="KW-1185">Reference proteome</keyword>
<dbReference type="Pfam" id="PF00891">
    <property type="entry name" value="Methyltransf_2"/>
    <property type="match status" value="1"/>
</dbReference>
<gene>
    <name evidence="6" type="ORF">GCM10022233_40130</name>
</gene>
<reference evidence="7" key="1">
    <citation type="journal article" date="2019" name="Int. J. Syst. Evol. Microbiol.">
        <title>The Global Catalogue of Microorganisms (GCM) 10K type strain sequencing project: providing services to taxonomists for standard genome sequencing and annotation.</title>
        <authorList>
            <consortium name="The Broad Institute Genomics Platform"/>
            <consortium name="The Broad Institute Genome Sequencing Center for Infectious Disease"/>
            <person name="Wu L."/>
            <person name="Ma J."/>
        </authorList>
    </citation>
    <scope>NUCLEOTIDE SEQUENCE [LARGE SCALE GENOMIC DNA]</scope>
    <source>
        <strain evidence="7">JCM 16925</strain>
    </source>
</reference>
<protein>
    <submittedName>
        <fullName evidence="6">Methyltransferase</fullName>
    </submittedName>
</protein>
<proteinExistence type="predicted"/>
<dbReference type="InterPro" id="IPR016461">
    <property type="entry name" value="COMT-like"/>
</dbReference>
<evidence type="ECO:0000259" key="5">
    <source>
        <dbReference type="Pfam" id="PF08100"/>
    </source>
</evidence>
<dbReference type="GO" id="GO:0032259">
    <property type="term" value="P:methylation"/>
    <property type="evidence" value="ECO:0007669"/>
    <property type="project" value="UniProtKB-KW"/>
</dbReference>
<dbReference type="PANTHER" id="PTHR43712">
    <property type="entry name" value="PUTATIVE (AFU_ORTHOLOGUE AFUA_4G14580)-RELATED"/>
    <property type="match status" value="1"/>
</dbReference>
<dbReference type="CDD" id="cd02440">
    <property type="entry name" value="AdoMet_MTases"/>
    <property type="match status" value="1"/>
</dbReference>
<dbReference type="InterPro" id="IPR036388">
    <property type="entry name" value="WH-like_DNA-bd_sf"/>
</dbReference>
<dbReference type="RefSeq" id="WP_345014627.1">
    <property type="nucleotide sequence ID" value="NZ_BAAAZY010000011.1"/>
</dbReference>
<organism evidence="6 7">
    <name type="scientific">Streptomyces shaanxiensis</name>
    <dbReference type="NCBI Taxonomy" id="653357"/>
    <lineage>
        <taxon>Bacteria</taxon>
        <taxon>Bacillati</taxon>
        <taxon>Actinomycetota</taxon>
        <taxon>Actinomycetes</taxon>
        <taxon>Kitasatosporales</taxon>
        <taxon>Streptomycetaceae</taxon>
        <taxon>Streptomyces</taxon>
    </lineage>
</organism>
<dbReference type="InterPro" id="IPR012967">
    <property type="entry name" value="COMT_dimerisation"/>
</dbReference>
<evidence type="ECO:0000313" key="6">
    <source>
        <dbReference type="EMBL" id="GAA4062305.1"/>
    </source>
</evidence>
<dbReference type="Gene3D" id="1.10.287.1350">
    <property type="match status" value="1"/>
</dbReference>
<evidence type="ECO:0000256" key="1">
    <source>
        <dbReference type="ARBA" id="ARBA00022603"/>
    </source>
</evidence>
<accession>A0ABP7V9C6</accession>
<dbReference type="GO" id="GO:0008168">
    <property type="term" value="F:methyltransferase activity"/>
    <property type="evidence" value="ECO:0007669"/>
    <property type="project" value="UniProtKB-KW"/>
</dbReference>
<dbReference type="PANTHER" id="PTHR43712:SF2">
    <property type="entry name" value="O-METHYLTRANSFERASE CICE"/>
    <property type="match status" value="1"/>
</dbReference>
<name>A0ABP7V9C6_9ACTN</name>
<evidence type="ECO:0000259" key="4">
    <source>
        <dbReference type="Pfam" id="PF00891"/>
    </source>
</evidence>
<evidence type="ECO:0000256" key="3">
    <source>
        <dbReference type="ARBA" id="ARBA00022691"/>
    </source>
</evidence>
<keyword evidence="3" id="KW-0949">S-adenosyl-L-methionine</keyword>
<dbReference type="SUPFAM" id="SSF53335">
    <property type="entry name" value="S-adenosyl-L-methionine-dependent methyltransferases"/>
    <property type="match status" value="1"/>
</dbReference>
<dbReference type="PIRSF" id="PIRSF005739">
    <property type="entry name" value="O-mtase"/>
    <property type="match status" value="1"/>
</dbReference>
<keyword evidence="2" id="KW-0808">Transferase</keyword>
<dbReference type="EMBL" id="BAAAZY010000011">
    <property type="protein sequence ID" value="GAA4062305.1"/>
    <property type="molecule type" value="Genomic_DNA"/>
</dbReference>
<feature type="domain" description="O-methyltransferase dimerisation" evidence="5">
    <location>
        <begin position="20"/>
        <end position="92"/>
    </location>
</feature>
<dbReference type="Pfam" id="PF08100">
    <property type="entry name" value="Dimerisation"/>
    <property type="match status" value="1"/>
</dbReference>
<dbReference type="InterPro" id="IPR029063">
    <property type="entry name" value="SAM-dependent_MTases_sf"/>
</dbReference>
<dbReference type="Gene3D" id="3.40.50.150">
    <property type="entry name" value="Vaccinia Virus protein VP39"/>
    <property type="match status" value="1"/>
</dbReference>
<comment type="caution">
    <text evidence="6">The sequence shown here is derived from an EMBL/GenBank/DDBJ whole genome shotgun (WGS) entry which is preliminary data.</text>
</comment>
<dbReference type="Gene3D" id="1.10.10.10">
    <property type="entry name" value="Winged helix-like DNA-binding domain superfamily/Winged helix DNA-binding domain"/>
    <property type="match status" value="1"/>
</dbReference>
<dbReference type="SUPFAM" id="SSF46785">
    <property type="entry name" value="Winged helix' DNA-binding domain"/>
    <property type="match status" value="1"/>
</dbReference>
<sequence>MTTDEATAARHNELVRRKIMGYLVSRSVSAVCEIGVPDRLADGPMPVAELAQAVGAHPGALGRFLRVLAGEDLFDEVAPDVFGLTPLGTLLCADTPGSLRQLVELMGGEAYRVWEAADHSLRTGDAAFPHVFGQPYFEWLTEHPDAAKRFDEGQAGLVELRLLPLLGLDWSGVGTVVDIGGGTGALLSRLLTRNVHLRGTVFDLPHVVAAAAPVLADAEVADRATVAEGDFFERIPQGADVYVLSQILHDWADRDAVRILQRCREAMDADSRLLIVEHVLPENVGAGAAGLLDLHMLVLLGGQERTRPQWESLLARAGFRLASVTEGPRSSVLEARA</sequence>
<feature type="domain" description="O-methyltransferase C-terminal" evidence="4">
    <location>
        <begin position="122"/>
        <end position="320"/>
    </location>
</feature>
<dbReference type="PROSITE" id="PS51683">
    <property type="entry name" value="SAM_OMT_II"/>
    <property type="match status" value="1"/>
</dbReference>
<dbReference type="Proteomes" id="UP001499984">
    <property type="component" value="Unassembled WGS sequence"/>
</dbReference>
<dbReference type="InterPro" id="IPR001077">
    <property type="entry name" value="COMT_C"/>
</dbReference>
<keyword evidence="1 6" id="KW-0489">Methyltransferase</keyword>